<gene>
    <name evidence="1" type="ORF">FHX61_001756</name>
</gene>
<reference evidence="1 2" key="1">
    <citation type="submission" date="2020-08" db="EMBL/GenBank/DDBJ databases">
        <title>Genomic Encyclopedia of Type Strains, Phase IV (KMG-V): Genome sequencing to study the core and pangenomes of soil and plant-associated prokaryotes.</title>
        <authorList>
            <person name="Whitman W."/>
        </authorList>
    </citation>
    <scope>NUCLEOTIDE SEQUENCE [LARGE SCALE GENOMIC DNA]</scope>
    <source>
        <strain evidence="1 2">SLV-2362</strain>
    </source>
</reference>
<dbReference type="AlphaFoldDB" id="A0A7W4YQ46"/>
<accession>A0A7W4YQ46</accession>
<name>A0A7W4YQ46_9BURK</name>
<dbReference type="EMBL" id="JACHWF010000002">
    <property type="protein sequence ID" value="MBB3007108.1"/>
    <property type="molecule type" value="Genomic_DNA"/>
</dbReference>
<sequence>MGYVDLRSKTLTWLGEAVDAATRDGLHTRMLLLGRGWTLGAFMARTGMY</sequence>
<dbReference type="Proteomes" id="UP000578036">
    <property type="component" value="Unassembled WGS sequence"/>
</dbReference>
<organism evidence="1 2">
    <name type="scientific">Cupriavidus alkaliphilus</name>
    <dbReference type="NCBI Taxonomy" id="942866"/>
    <lineage>
        <taxon>Bacteria</taxon>
        <taxon>Pseudomonadati</taxon>
        <taxon>Pseudomonadota</taxon>
        <taxon>Betaproteobacteria</taxon>
        <taxon>Burkholderiales</taxon>
        <taxon>Burkholderiaceae</taxon>
        <taxon>Cupriavidus</taxon>
    </lineage>
</organism>
<evidence type="ECO:0000313" key="1">
    <source>
        <dbReference type="EMBL" id="MBB3007108.1"/>
    </source>
</evidence>
<proteinExistence type="predicted"/>
<comment type="caution">
    <text evidence="1">The sequence shown here is derived from an EMBL/GenBank/DDBJ whole genome shotgun (WGS) entry which is preliminary data.</text>
</comment>
<protein>
    <submittedName>
        <fullName evidence="1">Uncharacterized protein</fullName>
    </submittedName>
</protein>
<keyword evidence="2" id="KW-1185">Reference proteome</keyword>
<evidence type="ECO:0000313" key="2">
    <source>
        <dbReference type="Proteomes" id="UP000578036"/>
    </source>
</evidence>